<gene>
    <name evidence="2" type="ORF">ECRASSUSDP1_LOCUS16147</name>
</gene>
<accession>A0AAD1XLA4</accession>
<evidence type="ECO:0000256" key="1">
    <source>
        <dbReference type="SAM" id="Phobius"/>
    </source>
</evidence>
<feature type="transmembrane region" description="Helical" evidence="1">
    <location>
        <begin position="129"/>
        <end position="149"/>
    </location>
</feature>
<dbReference type="EMBL" id="CAMPGE010016215">
    <property type="protein sequence ID" value="CAI2374790.1"/>
    <property type="molecule type" value="Genomic_DNA"/>
</dbReference>
<sequence>MAMISWVFLMSPFSFEAVSRARFVRHPLGLLVLVIGLVSWVMRILRLSLVVVIHVRPYTWLFVPVRVSITILVVIWISMDLIGVLIIAISTRIPVLSRTIWRRALPVSLLIVRCFWVSMILIGIHLLNLLFLFFALIDGLIYFLMGYLIY</sequence>
<evidence type="ECO:0000313" key="2">
    <source>
        <dbReference type="EMBL" id="CAI2374790.1"/>
    </source>
</evidence>
<name>A0AAD1XLA4_EUPCR</name>
<feature type="transmembrane region" description="Helical" evidence="1">
    <location>
        <begin position="67"/>
        <end position="88"/>
    </location>
</feature>
<feature type="transmembrane region" description="Helical" evidence="1">
    <location>
        <begin position="30"/>
        <end position="55"/>
    </location>
</feature>
<keyword evidence="3" id="KW-1185">Reference proteome</keyword>
<feature type="transmembrane region" description="Helical" evidence="1">
    <location>
        <begin position="100"/>
        <end position="122"/>
    </location>
</feature>
<organism evidence="2 3">
    <name type="scientific">Euplotes crassus</name>
    <dbReference type="NCBI Taxonomy" id="5936"/>
    <lineage>
        <taxon>Eukaryota</taxon>
        <taxon>Sar</taxon>
        <taxon>Alveolata</taxon>
        <taxon>Ciliophora</taxon>
        <taxon>Intramacronucleata</taxon>
        <taxon>Spirotrichea</taxon>
        <taxon>Hypotrichia</taxon>
        <taxon>Euplotida</taxon>
        <taxon>Euplotidae</taxon>
        <taxon>Moneuplotes</taxon>
    </lineage>
</organism>
<comment type="caution">
    <text evidence="2">The sequence shown here is derived from an EMBL/GenBank/DDBJ whole genome shotgun (WGS) entry which is preliminary data.</text>
</comment>
<keyword evidence="1" id="KW-0472">Membrane</keyword>
<keyword evidence="1" id="KW-1133">Transmembrane helix</keyword>
<keyword evidence="1" id="KW-0812">Transmembrane</keyword>
<protein>
    <submittedName>
        <fullName evidence="2">Uncharacterized protein</fullName>
    </submittedName>
</protein>
<proteinExistence type="predicted"/>
<evidence type="ECO:0000313" key="3">
    <source>
        <dbReference type="Proteomes" id="UP001295684"/>
    </source>
</evidence>
<dbReference type="AlphaFoldDB" id="A0AAD1XLA4"/>
<dbReference type="Proteomes" id="UP001295684">
    <property type="component" value="Unassembled WGS sequence"/>
</dbReference>
<reference evidence="2" key="1">
    <citation type="submission" date="2023-07" db="EMBL/GenBank/DDBJ databases">
        <authorList>
            <consortium name="AG Swart"/>
            <person name="Singh M."/>
            <person name="Singh A."/>
            <person name="Seah K."/>
            <person name="Emmerich C."/>
        </authorList>
    </citation>
    <scope>NUCLEOTIDE SEQUENCE</scope>
    <source>
        <strain evidence="2">DP1</strain>
    </source>
</reference>